<dbReference type="HOGENOM" id="CLU_017584_3_4_5"/>
<accession>W0A9W2</accession>
<evidence type="ECO:0000313" key="13">
    <source>
        <dbReference type="Proteomes" id="UP000018851"/>
    </source>
</evidence>
<dbReference type="Proteomes" id="UP000018851">
    <property type="component" value="Chromosome"/>
</dbReference>
<dbReference type="EMBL" id="CP006644">
    <property type="protein sequence ID" value="AHE54719.1"/>
    <property type="molecule type" value="Genomic_DNA"/>
</dbReference>
<dbReference type="KEGG" id="ssan:NX02_15180"/>
<keyword evidence="7" id="KW-0456">Lyase</keyword>
<comment type="function">
    <text evidence="2">Decarboxylates L-threonine-O-3-phosphate to yield (R)-1-amino-2-propanol O-2-phosphate, the precursor for the linkage between the nucleotide loop and the corrin ring in cobalamin.</text>
</comment>
<dbReference type="PANTHER" id="PTHR42885:SF1">
    <property type="entry name" value="THREONINE-PHOSPHATE DECARBOXYLASE"/>
    <property type="match status" value="1"/>
</dbReference>
<keyword evidence="10" id="KW-0812">Transmembrane</keyword>
<keyword evidence="5" id="KW-0169">Cobalamin biosynthesis</keyword>
<dbReference type="SUPFAM" id="SSF53383">
    <property type="entry name" value="PLP-dependent transferases"/>
    <property type="match status" value="1"/>
</dbReference>
<evidence type="ECO:0000256" key="7">
    <source>
        <dbReference type="ARBA" id="ARBA00023239"/>
    </source>
</evidence>
<dbReference type="Gene3D" id="3.90.1150.10">
    <property type="entry name" value="Aspartate Aminotransferase, domain 1"/>
    <property type="match status" value="1"/>
</dbReference>
<dbReference type="AlphaFoldDB" id="W0A9W2"/>
<dbReference type="STRING" id="1123269.NX02_15180"/>
<evidence type="ECO:0000256" key="8">
    <source>
        <dbReference type="ARBA" id="ARBA00029996"/>
    </source>
</evidence>
<dbReference type="PROSITE" id="PS00105">
    <property type="entry name" value="AA_TRANSFER_CLASS_1"/>
    <property type="match status" value="1"/>
</dbReference>
<proteinExistence type="predicted"/>
<keyword evidence="13" id="KW-1185">Reference proteome</keyword>
<evidence type="ECO:0000256" key="4">
    <source>
        <dbReference type="ARBA" id="ARBA00012285"/>
    </source>
</evidence>
<feature type="transmembrane region" description="Helical" evidence="10">
    <location>
        <begin position="219"/>
        <end position="242"/>
    </location>
</feature>
<evidence type="ECO:0000256" key="3">
    <source>
        <dbReference type="ARBA" id="ARBA00004953"/>
    </source>
</evidence>
<evidence type="ECO:0000256" key="6">
    <source>
        <dbReference type="ARBA" id="ARBA00022898"/>
    </source>
</evidence>
<evidence type="ECO:0000259" key="11">
    <source>
        <dbReference type="Pfam" id="PF00155"/>
    </source>
</evidence>
<dbReference type="InterPro" id="IPR015422">
    <property type="entry name" value="PyrdxlP-dep_Trfase_small"/>
</dbReference>
<keyword evidence="10" id="KW-1133">Transmembrane helix</keyword>
<dbReference type="GO" id="GO:0009236">
    <property type="term" value="P:cobalamin biosynthetic process"/>
    <property type="evidence" value="ECO:0007669"/>
    <property type="project" value="UniProtKB-UniPathway"/>
</dbReference>
<protein>
    <recommendedName>
        <fullName evidence="4">threonine-phosphate decarboxylase</fullName>
        <ecNumber evidence="4">4.1.1.81</ecNumber>
    </recommendedName>
    <alternativeName>
        <fullName evidence="8">L-threonine-O-3-phosphate decarboxylase</fullName>
    </alternativeName>
</protein>
<evidence type="ECO:0000256" key="2">
    <source>
        <dbReference type="ARBA" id="ARBA00003444"/>
    </source>
</evidence>
<dbReference type="InterPro" id="IPR015421">
    <property type="entry name" value="PyrdxlP-dep_Trfase_major"/>
</dbReference>
<evidence type="ECO:0000256" key="9">
    <source>
        <dbReference type="ARBA" id="ARBA00048531"/>
    </source>
</evidence>
<comment type="cofactor">
    <cofactor evidence="1">
        <name>pyridoxal 5'-phosphate</name>
        <dbReference type="ChEBI" id="CHEBI:597326"/>
    </cofactor>
</comment>
<gene>
    <name evidence="12" type="ORF">NX02_15180</name>
</gene>
<feature type="transmembrane region" description="Helical" evidence="10">
    <location>
        <begin position="197"/>
        <end position="213"/>
    </location>
</feature>
<sequence>MTDGARAQEWMVHGGRLDAAIRAYGGAPEAWLDLSTGINPNPWPGAGSIAVDWRALPSDEALAALERAAAAHFGASPDHVCALPGSEIGIRMLARLGLGADAAHVAPAYRSHEAAFEGAAPIAVDAVAAARSAGRMVLLANPNNPDGRLLPRAALCDAADAGAGWLIVDEAFADLHPDESVAADVADHRRLLVLRSFGKFFGLAGLRLGFAVAPRPIVAALRALLGAWPVSTAAIAIGVAAYRDRAWIESMRERLRADAAALDAMLARHGLVATGASPLFRLVAHDDAAMLFDRLAQHHILCRPFDYAPRWLRFGLPGDAMARDRLDQALARG</sequence>
<comment type="pathway">
    <text evidence="3">Cofactor biosynthesis; adenosylcobalamin biosynthesis.</text>
</comment>
<reference evidence="12 13" key="1">
    <citation type="submission" date="2013-07" db="EMBL/GenBank/DDBJ databases">
        <title>Completed genome of Sphingomonas sanxanigenens NX02.</title>
        <authorList>
            <person name="Ma T."/>
            <person name="Huang H."/>
            <person name="Wu M."/>
            <person name="Li X."/>
            <person name="Li G."/>
        </authorList>
    </citation>
    <scope>NUCLEOTIDE SEQUENCE [LARGE SCALE GENOMIC DNA]</scope>
    <source>
        <strain evidence="12 13">NX02</strain>
    </source>
</reference>
<name>W0A9W2_9SPHN</name>
<keyword evidence="10" id="KW-0472">Membrane</keyword>
<dbReference type="InterPro" id="IPR015424">
    <property type="entry name" value="PyrdxlP-dep_Trfase"/>
</dbReference>
<dbReference type="InterPro" id="IPR004839">
    <property type="entry name" value="Aminotransferase_I/II_large"/>
</dbReference>
<dbReference type="UniPathway" id="UPA00148"/>
<dbReference type="CDD" id="cd00609">
    <property type="entry name" value="AAT_like"/>
    <property type="match status" value="1"/>
</dbReference>
<dbReference type="EC" id="4.1.1.81" evidence="4"/>
<dbReference type="Gene3D" id="3.40.640.10">
    <property type="entry name" value="Type I PLP-dependent aspartate aminotransferase-like (Major domain)"/>
    <property type="match status" value="1"/>
</dbReference>
<evidence type="ECO:0000313" key="12">
    <source>
        <dbReference type="EMBL" id="AHE54719.1"/>
    </source>
</evidence>
<evidence type="ECO:0000256" key="5">
    <source>
        <dbReference type="ARBA" id="ARBA00022573"/>
    </source>
</evidence>
<evidence type="ECO:0000256" key="1">
    <source>
        <dbReference type="ARBA" id="ARBA00001933"/>
    </source>
</evidence>
<evidence type="ECO:0000256" key="10">
    <source>
        <dbReference type="SAM" id="Phobius"/>
    </source>
</evidence>
<dbReference type="PATRIC" id="fig|1123269.5.peg.2964"/>
<comment type="catalytic activity">
    <reaction evidence="9">
        <text>O-phospho-L-threonine + H(+) = (R)-1-aminopropan-2-yl phosphate + CO2</text>
        <dbReference type="Rhea" id="RHEA:11492"/>
        <dbReference type="ChEBI" id="CHEBI:15378"/>
        <dbReference type="ChEBI" id="CHEBI:16526"/>
        <dbReference type="ChEBI" id="CHEBI:58563"/>
        <dbReference type="ChEBI" id="CHEBI:58675"/>
        <dbReference type="EC" id="4.1.1.81"/>
    </reaction>
</comment>
<feature type="domain" description="Aminotransferase class I/classII large" evidence="11">
    <location>
        <begin position="63"/>
        <end position="317"/>
    </location>
</feature>
<organism evidence="12 13">
    <name type="scientific">Sphingomonas sanxanigenens DSM 19645 = NX02</name>
    <dbReference type="NCBI Taxonomy" id="1123269"/>
    <lineage>
        <taxon>Bacteria</taxon>
        <taxon>Pseudomonadati</taxon>
        <taxon>Pseudomonadota</taxon>
        <taxon>Alphaproteobacteria</taxon>
        <taxon>Sphingomonadales</taxon>
        <taxon>Sphingomonadaceae</taxon>
        <taxon>Sphingomonas</taxon>
    </lineage>
</organism>
<dbReference type="eggNOG" id="COG0079">
    <property type="taxonomic scope" value="Bacteria"/>
</dbReference>
<dbReference type="GO" id="GO:0030170">
    <property type="term" value="F:pyridoxal phosphate binding"/>
    <property type="evidence" value="ECO:0007669"/>
    <property type="project" value="InterPro"/>
</dbReference>
<dbReference type="InterPro" id="IPR005860">
    <property type="entry name" value="CobD"/>
</dbReference>
<dbReference type="GO" id="GO:0048472">
    <property type="term" value="F:threonine-phosphate decarboxylase activity"/>
    <property type="evidence" value="ECO:0007669"/>
    <property type="project" value="UniProtKB-EC"/>
</dbReference>
<dbReference type="NCBIfam" id="TIGR01140">
    <property type="entry name" value="L_thr_O3P_dcar"/>
    <property type="match status" value="1"/>
</dbReference>
<keyword evidence="6" id="KW-0663">Pyridoxal phosphate</keyword>
<dbReference type="InterPro" id="IPR004838">
    <property type="entry name" value="NHTrfase_class1_PyrdxlP-BS"/>
</dbReference>
<dbReference type="Pfam" id="PF00155">
    <property type="entry name" value="Aminotran_1_2"/>
    <property type="match status" value="1"/>
</dbReference>
<dbReference type="PANTHER" id="PTHR42885">
    <property type="entry name" value="HISTIDINOL-PHOSPHATE AMINOTRANSFERASE-RELATED"/>
    <property type="match status" value="1"/>
</dbReference>